<dbReference type="Proteomes" id="UP000072421">
    <property type="component" value="Chromosome"/>
</dbReference>
<dbReference type="AlphaFoldDB" id="A0A127PFE2"/>
<sequence length="82" mass="9266">MDAARVFGSAQELILRQGRVERFSRAYVTAMNLPYFGKRQTDSLTSIERDQIVKVRGDLSQLRIPSAAKQIPNDVPIFGWIA</sequence>
<protein>
    <submittedName>
        <fullName evidence="1">Uncharacterized protein</fullName>
    </submittedName>
</protein>
<evidence type="ECO:0000313" key="2">
    <source>
        <dbReference type="Proteomes" id="UP000072421"/>
    </source>
</evidence>
<name>A0A127PFE2_9BURK</name>
<reference evidence="1 2" key="1">
    <citation type="submission" date="2015-11" db="EMBL/GenBank/DDBJ databases">
        <title>Exploring the genomic traits of fungus-feeding bacterial genus Collimonas.</title>
        <authorList>
            <person name="Song C."/>
            <person name="Schmidt R."/>
            <person name="de Jager V."/>
            <person name="Krzyzanowska D."/>
            <person name="Jongedijk E."/>
            <person name="Cankar K."/>
            <person name="Beekwilder J."/>
            <person name="van Veen A."/>
            <person name="de Boer W."/>
            <person name="van Veen J.A."/>
            <person name="Garbeva P."/>
        </authorList>
    </citation>
    <scope>NUCLEOTIDE SEQUENCE [LARGE SCALE GENOMIC DNA]</scope>
    <source>
        <strain evidence="1 2">Ter6</strain>
    </source>
</reference>
<accession>A0A127PFE2</accession>
<gene>
    <name evidence="1" type="ORF">CFter6_3891</name>
</gene>
<dbReference type="EMBL" id="CP013232">
    <property type="protein sequence ID" value="AMO96508.1"/>
    <property type="molecule type" value="Genomic_DNA"/>
</dbReference>
<dbReference type="PATRIC" id="fig|158899.10.peg.3861"/>
<proteinExistence type="predicted"/>
<evidence type="ECO:0000313" key="1">
    <source>
        <dbReference type="EMBL" id="AMO96508.1"/>
    </source>
</evidence>
<organism evidence="1">
    <name type="scientific">Collimonas fungivorans</name>
    <dbReference type="NCBI Taxonomy" id="158899"/>
    <lineage>
        <taxon>Bacteria</taxon>
        <taxon>Pseudomonadati</taxon>
        <taxon>Pseudomonadota</taxon>
        <taxon>Betaproteobacteria</taxon>
        <taxon>Burkholderiales</taxon>
        <taxon>Oxalobacteraceae</taxon>
        <taxon>Collimonas</taxon>
    </lineage>
</organism>